<accession>A0AAN9E9G0</accession>
<dbReference type="Proteomes" id="UP001372338">
    <property type="component" value="Unassembled WGS sequence"/>
</dbReference>
<dbReference type="AlphaFoldDB" id="A0AAN9E9G0"/>
<gene>
    <name evidence="3" type="ORF">RIF29_34967</name>
</gene>
<dbReference type="Pfam" id="PF05678">
    <property type="entry name" value="VQ"/>
    <property type="match status" value="1"/>
</dbReference>
<dbReference type="GO" id="GO:0005634">
    <property type="term" value="C:nucleus"/>
    <property type="evidence" value="ECO:0007669"/>
    <property type="project" value="TreeGrafter"/>
</dbReference>
<protein>
    <recommendedName>
        <fullName evidence="2">VQ domain-containing protein</fullName>
    </recommendedName>
</protein>
<keyword evidence="4" id="KW-1185">Reference proteome</keyword>
<evidence type="ECO:0000259" key="2">
    <source>
        <dbReference type="Pfam" id="PF05678"/>
    </source>
</evidence>
<name>A0AAN9E9G0_CROPI</name>
<feature type="domain" description="VQ" evidence="2">
    <location>
        <begin position="65"/>
        <end position="90"/>
    </location>
</feature>
<feature type="compositionally biased region" description="Polar residues" evidence="1">
    <location>
        <begin position="24"/>
        <end position="33"/>
    </location>
</feature>
<organism evidence="3 4">
    <name type="scientific">Crotalaria pallida</name>
    <name type="common">Smooth rattlebox</name>
    <name type="synonym">Crotalaria striata</name>
    <dbReference type="NCBI Taxonomy" id="3830"/>
    <lineage>
        <taxon>Eukaryota</taxon>
        <taxon>Viridiplantae</taxon>
        <taxon>Streptophyta</taxon>
        <taxon>Embryophyta</taxon>
        <taxon>Tracheophyta</taxon>
        <taxon>Spermatophyta</taxon>
        <taxon>Magnoliopsida</taxon>
        <taxon>eudicotyledons</taxon>
        <taxon>Gunneridae</taxon>
        <taxon>Pentapetalae</taxon>
        <taxon>rosids</taxon>
        <taxon>fabids</taxon>
        <taxon>Fabales</taxon>
        <taxon>Fabaceae</taxon>
        <taxon>Papilionoideae</taxon>
        <taxon>50 kb inversion clade</taxon>
        <taxon>genistoids sensu lato</taxon>
        <taxon>core genistoids</taxon>
        <taxon>Crotalarieae</taxon>
        <taxon>Crotalaria</taxon>
    </lineage>
</organism>
<evidence type="ECO:0000313" key="4">
    <source>
        <dbReference type="Proteomes" id="UP001372338"/>
    </source>
</evidence>
<feature type="compositionally biased region" description="Polar residues" evidence="1">
    <location>
        <begin position="1"/>
        <end position="17"/>
    </location>
</feature>
<feature type="region of interest" description="Disordered" evidence="1">
    <location>
        <begin position="1"/>
        <end position="58"/>
    </location>
</feature>
<reference evidence="3 4" key="1">
    <citation type="submission" date="2024-01" db="EMBL/GenBank/DDBJ databases">
        <title>The genomes of 5 underutilized Papilionoideae crops provide insights into root nodulation and disease resistanc.</title>
        <authorList>
            <person name="Yuan L."/>
        </authorList>
    </citation>
    <scope>NUCLEOTIDE SEQUENCE [LARGE SCALE GENOMIC DNA]</scope>
    <source>
        <strain evidence="3">ZHUSHIDOU_FW_LH</strain>
        <tissue evidence="3">Leaf</tissue>
    </source>
</reference>
<evidence type="ECO:0000313" key="3">
    <source>
        <dbReference type="EMBL" id="KAK7251620.1"/>
    </source>
</evidence>
<sequence length="191" mass="21325">MSPSTSRPKTEINNNLINKGLKTNRVSYSIKKTSSSSSSSSPLPPIPPPPSNKPQQQRQPVIIYTHSPKIIKTHPEDFMALVQKLTGLSHDHLKEDENEEKNINGSYSSNLRPQYPPLKQEPVEKIVAAENESSSIITDENNNYGYNCMGEVKSSFATALPSLMMMEPPVMPYMSTLPLFALNLAEFFVFQ</sequence>
<dbReference type="InterPro" id="IPR039607">
    <property type="entry name" value="VQ_8/17/18/20/21/25"/>
</dbReference>
<dbReference type="PANTHER" id="PTHR33143">
    <property type="entry name" value="F16F4.1 PROTEIN-RELATED"/>
    <property type="match status" value="1"/>
</dbReference>
<comment type="caution">
    <text evidence="3">The sequence shown here is derived from an EMBL/GenBank/DDBJ whole genome shotgun (WGS) entry which is preliminary data.</text>
</comment>
<dbReference type="EMBL" id="JAYWIO010000007">
    <property type="protein sequence ID" value="KAK7251620.1"/>
    <property type="molecule type" value="Genomic_DNA"/>
</dbReference>
<evidence type="ECO:0000256" key="1">
    <source>
        <dbReference type="SAM" id="MobiDB-lite"/>
    </source>
</evidence>
<dbReference type="InterPro" id="IPR008889">
    <property type="entry name" value="VQ"/>
</dbReference>
<proteinExistence type="predicted"/>
<dbReference type="PANTHER" id="PTHR33143:SF63">
    <property type="entry name" value="F16F4.1 PROTEIN"/>
    <property type="match status" value="1"/>
</dbReference>
<feature type="compositionally biased region" description="Pro residues" evidence="1">
    <location>
        <begin position="42"/>
        <end position="52"/>
    </location>
</feature>